<sequence length="289" mass="30325">MASTQTPLMQVTMNIVVLVVLALAAGLVVGYAKRGRLHQLADPLPARNRLLFTALGVYVLAVFAGLAWDSALPTLSALSWFIVAYYAWVNRWMPGARLVAFGIATNALVLLLNGAVPVSTDAAARAGVDTTGITTDQNVEPANDSTRLSWLSKNIPVALPMRPEVVSPGDITIAAGLATILATGMTGRRPTTNVLPVQRRYRTYAAHDDASTSEDAETMDLANDTPPAHDEQTAHDATDTAGTGDRERSAESASPPATGTGQDGGDDTDATMERAPGSDTKSVRRSASA</sequence>
<evidence type="ECO:0000313" key="3">
    <source>
        <dbReference type="EMBL" id="RAW18774.1"/>
    </source>
</evidence>
<feature type="transmembrane region" description="Helical" evidence="2">
    <location>
        <begin position="50"/>
        <end position="68"/>
    </location>
</feature>
<feature type="transmembrane region" description="Helical" evidence="2">
    <location>
        <begin position="96"/>
        <end position="116"/>
    </location>
</feature>
<keyword evidence="2" id="KW-1133">Transmembrane helix</keyword>
<reference evidence="3 4" key="1">
    <citation type="submission" date="2018-06" db="EMBL/GenBank/DDBJ databases">
        <title>Phytoactinopolyspora halophila sp. nov., a novel halophilic actinomycete isolated from a saline soil in China.</title>
        <authorList>
            <person name="Tang S.-K."/>
        </authorList>
    </citation>
    <scope>NUCLEOTIDE SEQUENCE [LARGE SCALE GENOMIC DNA]</scope>
    <source>
        <strain evidence="3 4">YIM 96934</strain>
    </source>
</reference>
<name>A0A329R293_9ACTN</name>
<proteinExistence type="predicted"/>
<protein>
    <recommendedName>
        <fullName evidence="5">DUF5317 domain-containing protein</fullName>
    </recommendedName>
</protein>
<dbReference type="AlphaFoldDB" id="A0A329R293"/>
<dbReference type="Proteomes" id="UP000250462">
    <property type="component" value="Unassembled WGS sequence"/>
</dbReference>
<accession>A0A329R293</accession>
<organism evidence="3 4">
    <name type="scientific">Phytoactinopolyspora halophila</name>
    <dbReference type="NCBI Taxonomy" id="1981511"/>
    <lineage>
        <taxon>Bacteria</taxon>
        <taxon>Bacillati</taxon>
        <taxon>Actinomycetota</taxon>
        <taxon>Actinomycetes</taxon>
        <taxon>Jiangellales</taxon>
        <taxon>Jiangellaceae</taxon>
        <taxon>Phytoactinopolyspora</taxon>
    </lineage>
</organism>
<gene>
    <name evidence="3" type="ORF">DPM12_01525</name>
</gene>
<dbReference type="InterPro" id="IPR035168">
    <property type="entry name" value="DUF5317"/>
</dbReference>
<evidence type="ECO:0000256" key="2">
    <source>
        <dbReference type="SAM" id="Phobius"/>
    </source>
</evidence>
<keyword evidence="4" id="KW-1185">Reference proteome</keyword>
<keyword evidence="2" id="KW-0472">Membrane</keyword>
<feature type="transmembrane region" description="Helical" evidence="2">
    <location>
        <begin position="74"/>
        <end position="89"/>
    </location>
</feature>
<evidence type="ECO:0000313" key="4">
    <source>
        <dbReference type="Proteomes" id="UP000250462"/>
    </source>
</evidence>
<keyword evidence="2" id="KW-0812">Transmembrane</keyword>
<evidence type="ECO:0008006" key="5">
    <source>
        <dbReference type="Google" id="ProtNLM"/>
    </source>
</evidence>
<evidence type="ECO:0000256" key="1">
    <source>
        <dbReference type="SAM" id="MobiDB-lite"/>
    </source>
</evidence>
<feature type="transmembrane region" description="Helical" evidence="2">
    <location>
        <begin position="12"/>
        <end position="29"/>
    </location>
</feature>
<feature type="region of interest" description="Disordered" evidence="1">
    <location>
        <begin position="205"/>
        <end position="289"/>
    </location>
</feature>
<comment type="caution">
    <text evidence="3">The sequence shown here is derived from an EMBL/GenBank/DDBJ whole genome shotgun (WGS) entry which is preliminary data.</text>
</comment>
<dbReference type="Pfam" id="PF17248">
    <property type="entry name" value="DUF5317"/>
    <property type="match status" value="1"/>
</dbReference>
<dbReference type="EMBL" id="QMIG01000001">
    <property type="protein sequence ID" value="RAW18774.1"/>
    <property type="molecule type" value="Genomic_DNA"/>
</dbReference>
<feature type="compositionally biased region" description="Basic and acidic residues" evidence="1">
    <location>
        <begin position="227"/>
        <end position="250"/>
    </location>
</feature>